<dbReference type="InterPro" id="IPR008780">
    <property type="entry name" value="Plasmodium_Vir"/>
</dbReference>
<dbReference type="Pfam" id="PF05795">
    <property type="entry name" value="Plasmodium_Vir"/>
    <property type="match status" value="1"/>
</dbReference>
<dbReference type="PANTHER" id="PTHR15076:SF15">
    <property type="entry name" value="CD99 ANTIGEN"/>
    <property type="match status" value="1"/>
</dbReference>
<keyword evidence="4" id="KW-0732">Signal</keyword>
<comment type="subcellular location">
    <subcellularLocation>
        <location evidence="1">Membrane</location>
        <topology evidence="1">Single-pass type I membrane protein</topology>
    </subcellularLocation>
</comment>
<dbReference type="InterPro" id="IPR022078">
    <property type="entry name" value="CD99L2"/>
</dbReference>
<keyword evidence="3 8" id="KW-0812">Transmembrane</keyword>
<dbReference type="Proteomes" id="UP000092716">
    <property type="component" value="Chromosome 3"/>
</dbReference>
<evidence type="ECO:0000256" key="5">
    <source>
        <dbReference type="ARBA" id="ARBA00022989"/>
    </source>
</evidence>
<dbReference type="KEGG" id="pcot:PCOAH_00004750"/>
<proteinExistence type="inferred from homology"/>
<evidence type="ECO:0000256" key="3">
    <source>
        <dbReference type="ARBA" id="ARBA00022692"/>
    </source>
</evidence>
<keyword evidence="6 8" id="KW-0472">Membrane</keyword>
<dbReference type="EMBL" id="CP016241">
    <property type="protein sequence ID" value="ANQ06214.1"/>
    <property type="molecule type" value="Genomic_DNA"/>
</dbReference>
<dbReference type="OrthoDB" id="381419at2759"/>
<dbReference type="GO" id="GO:0005886">
    <property type="term" value="C:plasma membrane"/>
    <property type="evidence" value="ECO:0007669"/>
    <property type="project" value="TreeGrafter"/>
</dbReference>
<evidence type="ECO:0000256" key="2">
    <source>
        <dbReference type="ARBA" id="ARBA00008763"/>
    </source>
</evidence>
<dbReference type="GeneID" id="30907198"/>
<sequence>MINISKRIFSQLHSQRKYLEQFLSNKYLYGKLGPKNNSDDCIKKEGVSNAENQIGVYLKAGNHAKDIVRAWCHIHETEKGEESNDDLCYAFYYWLGGEVSKNLNTPGSFQTVMGEIYNELRKLNRRSKCTRICPDIDQNEFDKRKIIYDYSEDYLLILTYSPTGNERCCKEYSDYLKKVVETYQDVYTSCGSNASSTCCKKFEAVFGKYGNGKPSDLTCNEVSCPGDDFDLGDAVVDGGNDDPPPPPKLKPNPNPNQAGSSGSFSDADLVDGVSGGEGKGGSDGGGSHRKEGEQTDNPGIVPAAVSGALAGIGLPALAYFFYKYKPFFLRKHDRSEGRRRKRSLRRKFNEFDDDDDTLTTAYSSEYSIPYTTSSSTR</sequence>
<dbReference type="VEuPathDB" id="PlasmoDB:PCOAH_00004750"/>
<evidence type="ECO:0000256" key="4">
    <source>
        <dbReference type="ARBA" id="ARBA00022729"/>
    </source>
</evidence>
<organism evidence="9 10">
    <name type="scientific">Plasmodium coatneyi</name>
    <dbReference type="NCBI Taxonomy" id="208452"/>
    <lineage>
        <taxon>Eukaryota</taxon>
        <taxon>Sar</taxon>
        <taxon>Alveolata</taxon>
        <taxon>Apicomplexa</taxon>
        <taxon>Aconoidasida</taxon>
        <taxon>Haemosporida</taxon>
        <taxon>Plasmodiidae</taxon>
        <taxon>Plasmodium</taxon>
    </lineage>
</organism>
<accession>A0A1B1DTZ5</accession>
<dbReference type="RefSeq" id="XP_019912909.1">
    <property type="nucleotide sequence ID" value="XM_020057290.1"/>
</dbReference>
<name>A0A1B1DTZ5_9APIC</name>
<feature type="transmembrane region" description="Helical" evidence="8">
    <location>
        <begin position="299"/>
        <end position="322"/>
    </location>
</feature>
<dbReference type="PANTHER" id="PTHR15076">
    <property type="entry name" value="CD99/MIC2 PROTEIN RELATED"/>
    <property type="match status" value="1"/>
</dbReference>
<protein>
    <submittedName>
        <fullName evidence="9">Variable surface protein Vir7-like protein</fullName>
    </submittedName>
</protein>
<dbReference type="GO" id="GO:0034109">
    <property type="term" value="P:homotypic cell-cell adhesion"/>
    <property type="evidence" value="ECO:0007669"/>
    <property type="project" value="TreeGrafter"/>
</dbReference>
<evidence type="ECO:0000256" key="7">
    <source>
        <dbReference type="SAM" id="MobiDB-lite"/>
    </source>
</evidence>
<feature type="compositionally biased region" description="Gly residues" evidence="7">
    <location>
        <begin position="273"/>
        <end position="285"/>
    </location>
</feature>
<dbReference type="AlphaFoldDB" id="A0A1B1DTZ5"/>
<evidence type="ECO:0000313" key="9">
    <source>
        <dbReference type="EMBL" id="ANQ06214.1"/>
    </source>
</evidence>
<evidence type="ECO:0000256" key="6">
    <source>
        <dbReference type="ARBA" id="ARBA00023136"/>
    </source>
</evidence>
<feature type="compositionally biased region" description="Pro residues" evidence="7">
    <location>
        <begin position="242"/>
        <end position="254"/>
    </location>
</feature>
<gene>
    <name evidence="9" type="ORF">PCOAH_00004750</name>
</gene>
<keyword evidence="10" id="KW-1185">Reference proteome</keyword>
<evidence type="ECO:0000256" key="8">
    <source>
        <dbReference type="SAM" id="Phobius"/>
    </source>
</evidence>
<keyword evidence="5 8" id="KW-1133">Transmembrane helix</keyword>
<reference evidence="10" key="1">
    <citation type="submission" date="2016-06" db="EMBL/GenBank/DDBJ databases">
        <title>First high quality genome sequence of Plasmodium coatneyi using continuous long reads from single molecule, real-time sequencing.</title>
        <authorList>
            <person name="Chien J.-T."/>
            <person name="Pakala S.B."/>
            <person name="Geraldo J.A."/>
            <person name="Lapp S.A."/>
            <person name="Barnwell J.W."/>
            <person name="Kissinger J.C."/>
            <person name="Galinski M.R."/>
            <person name="Humphrey J.C."/>
        </authorList>
    </citation>
    <scope>NUCLEOTIDE SEQUENCE [LARGE SCALE GENOMIC DNA]</scope>
    <source>
        <strain evidence="10">Hackeri</strain>
    </source>
</reference>
<comment type="similarity">
    <text evidence="2">Belongs to the CD99 family.</text>
</comment>
<evidence type="ECO:0000313" key="10">
    <source>
        <dbReference type="Proteomes" id="UP000092716"/>
    </source>
</evidence>
<evidence type="ECO:0000256" key="1">
    <source>
        <dbReference type="ARBA" id="ARBA00004479"/>
    </source>
</evidence>
<feature type="region of interest" description="Disordered" evidence="7">
    <location>
        <begin position="233"/>
        <end position="299"/>
    </location>
</feature>